<evidence type="ECO:0000256" key="1">
    <source>
        <dbReference type="ARBA" id="ARBA00022801"/>
    </source>
</evidence>
<proteinExistence type="predicted"/>
<name>A0ABU5K5L9_9BACI</name>
<accession>A0ABU5K5L9</accession>
<dbReference type="InterPro" id="IPR015797">
    <property type="entry name" value="NUDIX_hydrolase-like_dom_sf"/>
</dbReference>
<evidence type="ECO:0000313" key="4">
    <source>
        <dbReference type="Proteomes" id="UP001291930"/>
    </source>
</evidence>
<sequence length="148" mass="17329">MKRPLLRAEAIIMNEDQTKVLVQCDKQEAFYRFPGGSIEFGEPAFETITRELLEEYDIQIQVETLAIVNEHIFESDGESYHQCTLFHWCKPITEINEALFHKEHENIILTWKSIQELKDKPTYPEGIVSLIEQKCDSVAHLLTQRIYC</sequence>
<dbReference type="PANTHER" id="PTHR43736">
    <property type="entry name" value="ADP-RIBOSE PYROPHOSPHATASE"/>
    <property type="match status" value="1"/>
</dbReference>
<reference evidence="4" key="1">
    <citation type="submission" date="2023-11" db="EMBL/GenBank/DDBJ databases">
        <title>Genome Sequence of Bacillus pseudomycoides stain BUPM19.</title>
        <authorList>
            <person name="Farhat A."/>
        </authorList>
    </citation>
    <scope>NUCLEOTIDE SEQUENCE [LARGE SCALE GENOMIC DNA]</scope>
    <source>
        <strain evidence="4">BUPM19</strain>
    </source>
</reference>
<dbReference type="InterPro" id="IPR000086">
    <property type="entry name" value="NUDIX_hydrolase_dom"/>
</dbReference>
<dbReference type="RefSeq" id="WP_207994649.1">
    <property type="nucleotide sequence ID" value="NZ_JAXOVW010000210.1"/>
</dbReference>
<evidence type="ECO:0000259" key="2">
    <source>
        <dbReference type="PROSITE" id="PS51462"/>
    </source>
</evidence>
<gene>
    <name evidence="3" type="ORF">U2I54_27765</name>
</gene>
<organism evidence="3 4">
    <name type="scientific">Bacillus bingmayongensis</name>
    <dbReference type="NCBI Taxonomy" id="1150157"/>
    <lineage>
        <taxon>Bacteria</taxon>
        <taxon>Bacillati</taxon>
        <taxon>Bacillota</taxon>
        <taxon>Bacilli</taxon>
        <taxon>Bacillales</taxon>
        <taxon>Bacillaceae</taxon>
        <taxon>Bacillus</taxon>
    </lineage>
</organism>
<dbReference type="Pfam" id="PF00293">
    <property type="entry name" value="NUDIX"/>
    <property type="match status" value="1"/>
</dbReference>
<dbReference type="InterPro" id="IPR020084">
    <property type="entry name" value="NUDIX_hydrolase_CS"/>
</dbReference>
<protein>
    <submittedName>
        <fullName evidence="3">NUDIX domain-containing protein</fullName>
    </submittedName>
</protein>
<dbReference type="Proteomes" id="UP001291930">
    <property type="component" value="Unassembled WGS sequence"/>
</dbReference>
<comment type="caution">
    <text evidence="3">The sequence shown here is derived from an EMBL/GenBank/DDBJ whole genome shotgun (WGS) entry which is preliminary data.</text>
</comment>
<dbReference type="SUPFAM" id="SSF55811">
    <property type="entry name" value="Nudix"/>
    <property type="match status" value="1"/>
</dbReference>
<dbReference type="PROSITE" id="PS00893">
    <property type="entry name" value="NUDIX_BOX"/>
    <property type="match status" value="1"/>
</dbReference>
<dbReference type="EMBL" id="JAXOVW010000210">
    <property type="protein sequence ID" value="MDZ5610687.1"/>
    <property type="molecule type" value="Genomic_DNA"/>
</dbReference>
<keyword evidence="4" id="KW-1185">Reference proteome</keyword>
<dbReference type="PROSITE" id="PS51462">
    <property type="entry name" value="NUDIX"/>
    <property type="match status" value="1"/>
</dbReference>
<evidence type="ECO:0000313" key="3">
    <source>
        <dbReference type="EMBL" id="MDZ5610687.1"/>
    </source>
</evidence>
<dbReference type="Gene3D" id="3.90.79.10">
    <property type="entry name" value="Nucleoside Triphosphate Pyrophosphohydrolase"/>
    <property type="match status" value="1"/>
</dbReference>
<keyword evidence="1" id="KW-0378">Hydrolase</keyword>
<dbReference type="PANTHER" id="PTHR43736:SF2">
    <property type="entry name" value="MUTT_NUDIX FAMILY PROTEIN"/>
    <property type="match status" value="1"/>
</dbReference>
<feature type="domain" description="Nudix hydrolase" evidence="2">
    <location>
        <begin position="4"/>
        <end position="134"/>
    </location>
</feature>